<organism evidence="3">
    <name type="scientific">mine drainage metagenome</name>
    <dbReference type="NCBI Taxonomy" id="410659"/>
    <lineage>
        <taxon>unclassified sequences</taxon>
        <taxon>metagenomes</taxon>
        <taxon>ecological metagenomes</taxon>
    </lineage>
</organism>
<proteinExistence type="predicted"/>
<feature type="region of interest" description="Disordered" evidence="1">
    <location>
        <begin position="173"/>
        <end position="261"/>
    </location>
</feature>
<dbReference type="EMBL" id="MLJW01004062">
    <property type="protein sequence ID" value="OIQ70722.1"/>
    <property type="molecule type" value="Genomic_DNA"/>
</dbReference>
<keyword evidence="2" id="KW-1133">Transmembrane helix</keyword>
<feature type="compositionally biased region" description="Low complexity" evidence="1">
    <location>
        <begin position="232"/>
        <end position="248"/>
    </location>
</feature>
<evidence type="ECO:0000256" key="2">
    <source>
        <dbReference type="SAM" id="Phobius"/>
    </source>
</evidence>
<evidence type="ECO:0000313" key="3">
    <source>
        <dbReference type="EMBL" id="OIQ70722.1"/>
    </source>
</evidence>
<evidence type="ECO:0000256" key="1">
    <source>
        <dbReference type="SAM" id="MobiDB-lite"/>
    </source>
</evidence>
<keyword evidence="2" id="KW-0812">Transmembrane</keyword>
<feature type="transmembrane region" description="Helical" evidence="2">
    <location>
        <begin position="87"/>
        <end position="107"/>
    </location>
</feature>
<comment type="caution">
    <text evidence="3">The sequence shown here is derived from an EMBL/GenBank/DDBJ whole genome shotgun (WGS) entry which is preliminary data.</text>
</comment>
<accession>A0A1J5PHM6</accession>
<sequence length="261" mass="26365">MRWGKVVVAATEQAAVFEPRTPAGYPVGMGLCHMAGPDLPQAPGRPNIFGRAVSRIGGQRIEAGARPASRIGNRGRKDPRIIAMKQTFSALLPALGLAALMALPAHANTLLQRIEAQLRAQGFTHITAATTFFGSTRIDAASPTQRREIVFNPSTGEIVRDYWSDLSGKSQPGAVTILNSNPTSGKGDSASAASGSNQATSHNENSQSGSSGSTQSGSSGSTSGATSGGSSEGSSGSSSGSSSSEGSGHSSGDGGHSGSHD</sequence>
<name>A0A1J5PHM6_9ZZZZ</name>
<feature type="compositionally biased region" description="Gly residues" evidence="1">
    <location>
        <begin position="249"/>
        <end position="261"/>
    </location>
</feature>
<keyword evidence="2" id="KW-0472">Membrane</keyword>
<reference evidence="3" key="1">
    <citation type="submission" date="2016-10" db="EMBL/GenBank/DDBJ databases">
        <title>Sequence of Gallionella enrichment culture.</title>
        <authorList>
            <person name="Poehlein A."/>
            <person name="Muehling M."/>
            <person name="Daniel R."/>
        </authorList>
    </citation>
    <scope>NUCLEOTIDE SEQUENCE</scope>
</reference>
<gene>
    <name evidence="3" type="ORF">GALL_476630</name>
</gene>
<protein>
    <recommendedName>
        <fullName evidence="4">PepSY domain-containing protein</fullName>
    </recommendedName>
</protein>
<evidence type="ECO:0008006" key="4">
    <source>
        <dbReference type="Google" id="ProtNLM"/>
    </source>
</evidence>
<feature type="compositionally biased region" description="Low complexity" evidence="1">
    <location>
        <begin position="184"/>
        <end position="196"/>
    </location>
</feature>
<feature type="compositionally biased region" description="Low complexity" evidence="1">
    <location>
        <begin position="206"/>
        <end position="225"/>
    </location>
</feature>
<dbReference type="AlphaFoldDB" id="A0A1J5PHM6"/>